<gene>
    <name evidence="4" type="ORF">JZO70_05980</name>
</gene>
<dbReference type="InterPro" id="IPR001670">
    <property type="entry name" value="ADH_Fe/GldA"/>
</dbReference>
<dbReference type="CDD" id="cd08551">
    <property type="entry name" value="Fe-ADH"/>
    <property type="match status" value="1"/>
</dbReference>
<proteinExistence type="predicted"/>
<keyword evidence="1" id="KW-0560">Oxidoreductase</keyword>
<dbReference type="InterPro" id="IPR039697">
    <property type="entry name" value="Alcohol_dehydrogenase_Fe"/>
</dbReference>
<accession>A0ABS3L7U6</accession>
<dbReference type="Gene3D" id="3.40.50.1970">
    <property type="match status" value="1"/>
</dbReference>
<evidence type="ECO:0000259" key="2">
    <source>
        <dbReference type="Pfam" id="PF00465"/>
    </source>
</evidence>
<dbReference type="EMBL" id="JAFREM010000010">
    <property type="protein sequence ID" value="MBO1305697.1"/>
    <property type="molecule type" value="Genomic_DNA"/>
</dbReference>
<protein>
    <submittedName>
        <fullName evidence="4">Iron-containing alcohol dehydrogenase</fullName>
    </submittedName>
</protein>
<name>A0ABS3L7U6_9ENTE</name>
<dbReference type="PROSITE" id="PS00913">
    <property type="entry name" value="ADH_IRON_1"/>
    <property type="match status" value="1"/>
</dbReference>
<feature type="domain" description="Alcohol dehydrogenase iron-type/glycerol dehydrogenase GldA" evidence="2">
    <location>
        <begin position="10"/>
        <end position="175"/>
    </location>
</feature>
<sequence>MLTDYSLKMPKNINAGEHAIEQLEGIITQASKIVIFTDKGILATGLVDLPKAIIEKAGIDYTIISDIPAEPNYHEAQAMVDEFKKENADFIIAIGGGSVMDVAKLSSILATDEYTVKDLLDDPLLAKKQITSLMIPTTAGTGAEATPNSIVGVPEKDLKIGIVNPEMIADYVILDSRMIKNLPKPIAAATGVDALCHAIECFTSAKANPISNTFALEALDLIMNNIIEACTNPEALDAKSHMLLGSFYAGVAITSSGTTAVHALSYPLGGKYHIAHGVSNAMLLTPVMKFNEPAIKDLLAVAYDRVVKDGDKDLAVDEKSAYMISKLEEIVKILEIPTSLKTFNVPEEDLDGLVAAGMEVTRLLVNNKREVTPEDARNIYLEVM</sequence>
<feature type="domain" description="Fe-containing alcohol dehydrogenase-like C-terminal" evidence="3">
    <location>
        <begin position="188"/>
        <end position="382"/>
    </location>
</feature>
<dbReference type="SUPFAM" id="SSF56796">
    <property type="entry name" value="Dehydroquinate synthase-like"/>
    <property type="match status" value="1"/>
</dbReference>
<dbReference type="PANTHER" id="PTHR11496:SF83">
    <property type="entry name" value="HYDROXYACID-OXOACID TRANSHYDROGENASE, MITOCHONDRIAL"/>
    <property type="match status" value="1"/>
</dbReference>
<dbReference type="InterPro" id="IPR018211">
    <property type="entry name" value="ADH_Fe_CS"/>
</dbReference>
<dbReference type="PANTHER" id="PTHR11496">
    <property type="entry name" value="ALCOHOL DEHYDROGENASE"/>
    <property type="match status" value="1"/>
</dbReference>
<dbReference type="Gene3D" id="1.20.1090.10">
    <property type="entry name" value="Dehydroquinate synthase-like - alpha domain"/>
    <property type="match status" value="1"/>
</dbReference>
<dbReference type="Pfam" id="PF00465">
    <property type="entry name" value="Fe-ADH"/>
    <property type="match status" value="1"/>
</dbReference>
<organism evidence="4 5">
    <name type="scientific">Candidatus Enterococcus moelleringii</name>
    <dbReference type="NCBI Taxonomy" id="2815325"/>
    <lineage>
        <taxon>Bacteria</taxon>
        <taxon>Bacillati</taxon>
        <taxon>Bacillota</taxon>
        <taxon>Bacilli</taxon>
        <taxon>Lactobacillales</taxon>
        <taxon>Enterococcaceae</taxon>
        <taxon>Enterococcus</taxon>
    </lineage>
</organism>
<evidence type="ECO:0000256" key="1">
    <source>
        <dbReference type="ARBA" id="ARBA00023002"/>
    </source>
</evidence>
<reference evidence="4 5" key="1">
    <citation type="submission" date="2021-03" db="EMBL/GenBank/DDBJ databases">
        <title>Enterococcal diversity collection.</title>
        <authorList>
            <person name="Gilmore M.S."/>
            <person name="Schwartzman J."/>
            <person name="Van Tyne D."/>
            <person name="Martin M."/>
            <person name="Earl A.M."/>
            <person name="Manson A.L."/>
            <person name="Straub T."/>
            <person name="Salamzade R."/>
            <person name="Saavedra J."/>
            <person name="Lebreton F."/>
            <person name="Prichula J."/>
            <person name="Schaufler K."/>
            <person name="Gaca A."/>
            <person name="Sgardioli B."/>
            <person name="Wagenaar J."/>
            <person name="Strong T."/>
        </authorList>
    </citation>
    <scope>NUCLEOTIDE SEQUENCE [LARGE SCALE GENOMIC DNA]</scope>
    <source>
        <strain evidence="4 5">669A</strain>
    </source>
</reference>
<keyword evidence="5" id="KW-1185">Reference proteome</keyword>
<evidence type="ECO:0000313" key="5">
    <source>
        <dbReference type="Proteomes" id="UP000664601"/>
    </source>
</evidence>
<dbReference type="Pfam" id="PF25137">
    <property type="entry name" value="ADH_Fe_C"/>
    <property type="match status" value="1"/>
</dbReference>
<evidence type="ECO:0000313" key="4">
    <source>
        <dbReference type="EMBL" id="MBO1305697.1"/>
    </source>
</evidence>
<dbReference type="Proteomes" id="UP000664601">
    <property type="component" value="Unassembled WGS sequence"/>
</dbReference>
<dbReference type="InterPro" id="IPR056798">
    <property type="entry name" value="ADH_Fe_C"/>
</dbReference>
<dbReference type="RefSeq" id="WP_207672637.1">
    <property type="nucleotide sequence ID" value="NZ_JAFREM010000010.1"/>
</dbReference>
<evidence type="ECO:0000259" key="3">
    <source>
        <dbReference type="Pfam" id="PF25137"/>
    </source>
</evidence>
<comment type="caution">
    <text evidence="4">The sequence shown here is derived from an EMBL/GenBank/DDBJ whole genome shotgun (WGS) entry which is preliminary data.</text>
</comment>